<reference evidence="1 2" key="1">
    <citation type="submission" date="2010-12" db="EMBL/GenBank/DDBJ databases">
        <authorList>
            <person name="Muzny D."/>
            <person name="Qin X."/>
            <person name="Deng J."/>
            <person name="Jiang H."/>
            <person name="Liu Y."/>
            <person name="Qu J."/>
            <person name="Song X.-Z."/>
            <person name="Zhang L."/>
            <person name="Thornton R."/>
            <person name="Coyle M."/>
            <person name="Francisco L."/>
            <person name="Jackson L."/>
            <person name="Javaid M."/>
            <person name="Korchina V."/>
            <person name="Kovar C."/>
            <person name="Mata R."/>
            <person name="Mathew T."/>
            <person name="Ngo R."/>
            <person name="Nguyen L."/>
            <person name="Nguyen N."/>
            <person name="Okwuonu G."/>
            <person name="Ongeri F."/>
            <person name="Pham C."/>
            <person name="Simmons D."/>
            <person name="Wilczek-Boney K."/>
            <person name="Hale W."/>
            <person name="Jakkamsetti A."/>
            <person name="Pham P."/>
            <person name="Ruth R."/>
            <person name="San Lucas F."/>
            <person name="Warren J."/>
            <person name="Zhang J."/>
            <person name="Zhao Z."/>
            <person name="Zhou C."/>
            <person name="Zhu D."/>
            <person name="Lee S."/>
            <person name="Bess C."/>
            <person name="Blankenburg K."/>
            <person name="Forbes L."/>
            <person name="Fu Q."/>
            <person name="Gubbala S."/>
            <person name="Hirani K."/>
            <person name="Jayaseelan J.C."/>
            <person name="Lara F."/>
            <person name="Munidasa M."/>
            <person name="Palculict T."/>
            <person name="Patil S."/>
            <person name="Pu L.-L."/>
            <person name="Saada N."/>
            <person name="Tang L."/>
            <person name="Weissenberger G."/>
            <person name="Zhu Y."/>
            <person name="Hemphill L."/>
            <person name="Shang Y."/>
            <person name="Youmans B."/>
            <person name="Ayvaz T."/>
            <person name="Ross M."/>
            <person name="Santibanez J."/>
            <person name="Aqrawi P."/>
            <person name="Gross S."/>
            <person name="Joshi V."/>
            <person name="Fowler G."/>
            <person name="Nazareth L."/>
            <person name="Reid J."/>
            <person name="Worley K."/>
            <person name="Petrosino J."/>
            <person name="Highlander S."/>
            <person name="Gibbs R."/>
        </authorList>
    </citation>
    <scope>NUCLEOTIDE SEQUENCE [LARGE SCALE GENOMIC DNA]</scope>
    <source>
        <strain evidence="1 2">ATCC 9812</strain>
    </source>
</reference>
<name>E8JN44_STREI</name>
<sequence length="235" mass="26891">MNIHTDLIKSKRFTSSIEPSVLKHSQEYRVLATLRYLFPTQFESMNIGETPDLQDLENSVGIEVTSAVKEDDMIASRIFSELCQGEPEEIEKRKEIIKKCGYSCSLLKGEKYAISSSGTSDEEKLFFQDSIRKKVKKLPRYRTKFTTVGLAILLPEIPTSYVEAHLSKWISDSFKGIGNSFDFIYVISHRFCIYYDVQTNGIEKHTLTQDESNLLSTIGRMTAEGELSLMDKEWL</sequence>
<organism evidence="1 2">
    <name type="scientific">Streptococcus equinus ATCC 9812</name>
    <dbReference type="NCBI Taxonomy" id="525379"/>
    <lineage>
        <taxon>Bacteria</taxon>
        <taxon>Bacillati</taxon>
        <taxon>Bacillota</taxon>
        <taxon>Bacilli</taxon>
        <taxon>Lactobacillales</taxon>
        <taxon>Streptococcaceae</taxon>
        <taxon>Streptococcus</taxon>
    </lineage>
</organism>
<protein>
    <submittedName>
        <fullName evidence="1">Uncharacterized protein</fullName>
    </submittedName>
</protein>
<gene>
    <name evidence="1" type="ORF">HMPREF0819_0417</name>
</gene>
<dbReference type="Proteomes" id="UP000005699">
    <property type="component" value="Unassembled WGS sequence"/>
</dbReference>
<dbReference type="eggNOG" id="ENOG502ZPDK">
    <property type="taxonomic scope" value="Bacteria"/>
</dbReference>
<evidence type="ECO:0000313" key="2">
    <source>
        <dbReference type="Proteomes" id="UP000005699"/>
    </source>
</evidence>
<comment type="caution">
    <text evidence="1">The sequence shown here is derived from an EMBL/GenBank/DDBJ whole genome shotgun (WGS) entry which is preliminary data.</text>
</comment>
<evidence type="ECO:0000313" key="1">
    <source>
        <dbReference type="EMBL" id="EFW89311.1"/>
    </source>
</evidence>
<proteinExistence type="predicted"/>
<dbReference type="AlphaFoldDB" id="E8JN44"/>
<accession>E8JN44</accession>
<dbReference type="EMBL" id="AEVB01000010">
    <property type="protein sequence ID" value="EFW89311.1"/>
    <property type="molecule type" value="Genomic_DNA"/>
</dbReference>
<dbReference type="HOGENOM" id="CLU_1179659_0_0_9"/>
<dbReference type="RefSeq" id="WP_004231587.1">
    <property type="nucleotide sequence ID" value="NZ_GL698429.1"/>
</dbReference>